<proteinExistence type="predicted"/>
<dbReference type="VEuPathDB" id="MicrosporidiaDB:THOM_1855"/>
<gene>
    <name evidence="1" type="ORF">THOM_1855</name>
</gene>
<evidence type="ECO:0000313" key="1">
    <source>
        <dbReference type="EMBL" id="ELQ75232.1"/>
    </source>
</evidence>
<evidence type="ECO:0000313" key="2">
    <source>
        <dbReference type="Proteomes" id="UP000011185"/>
    </source>
</evidence>
<dbReference type="Proteomes" id="UP000011185">
    <property type="component" value="Unassembled WGS sequence"/>
</dbReference>
<keyword evidence="2" id="KW-1185">Reference proteome</keyword>
<dbReference type="OrthoDB" id="10357877at2759"/>
<reference evidence="1 2" key="1">
    <citation type="journal article" date="2012" name="PLoS Pathog.">
        <title>The genome of the obligate intracellular parasite Trachipleistophora hominis: new insights into microsporidian genome dynamics and reductive evolution.</title>
        <authorList>
            <person name="Heinz E."/>
            <person name="Williams T.A."/>
            <person name="Nakjang S."/>
            <person name="Noel C.J."/>
            <person name="Swan D.C."/>
            <person name="Goldberg A.V."/>
            <person name="Harris S.R."/>
            <person name="Weinmaier T."/>
            <person name="Markert S."/>
            <person name="Becher D."/>
            <person name="Bernhardt J."/>
            <person name="Dagan T."/>
            <person name="Hacker C."/>
            <person name="Lucocq J.M."/>
            <person name="Schweder T."/>
            <person name="Rattei T."/>
            <person name="Hall N."/>
            <person name="Hirt R.P."/>
            <person name="Embley T.M."/>
        </authorList>
    </citation>
    <scope>NUCLEOTIDE SEQUENCE [LARGE SCALE GENOMIC DNA]</scope>
</reference>
<accession>L7JWY2</accession>
<protein>
    <submittedName>
        <fullName evidence="1">Uncharacterized protein</fullName>
    </submittedName>
</protein>
<organism evidence="1 2">
    <name type="scientific">Trachipleistophora hominis</name>
    <name type="common">Microsporidian parasite</name>
    <dbReference type="NCBI Taxonomy" id="72359"/>
    <lineage>
        <taxon>Eukaryota</taxon>
        <taxon>Fungi</taxon>
        <taxon>Fungi incertae sedis</taxon>
        <taxon>Microsporidia</taxon>
        <taxon>Pleistophoridae</taxon>
        <taxon>Trachipleistophora</taxon>
    </lineage>
</organism>
<dbReference type="InParanoid" id="L7JWY2"/>
<dbReference type="OMA" id="NSFYCCT"/>
<dbReference type="HOGENOM" id="CLU_874886_0_0_1"/>
<dbReference type="EMBL" id="JH993981">
    <property type="protein sequence ID" value="ELQ75232.1"/>
    <property type="molecule type" value="Genomic_DNA"/>
</dbReference>
<dbReference type="AlphaFoldDB" id="L7JWY2"/>
<name>L7JWY2_TRAHO</name>
<sequence length="318" mass="37488">MFIERLYTFRHNHRINHVFESRKFILVADSTRVYFWDKKTKELRKTKTYNVEIFTIHKLMKVNYDILAKYIRCKNGENKRRKFIFQSFKRIFNDEISIKTKSLTKACFNGAVIIGNENRININGTSIKHKYGNIIGIQSLHGHFFASFEIGKICGIQKNYLYEILNIDDVPVSFSWDQNSFYCCTLSGFLYKMKFTASNFVNIAQAAQKIFEDKEITNIEMCDISREGITEQHYNMEELKIKTLMVLDKYTDIGRKIKKIITKDNTVIIHTVCDNLVFLNQNLEIEGFLENVDDVFDRKEGVFVVNGYDVTELEWGWK</sequence>